<reference evidence="1 2" key="1">
    <citation type="journal article" date="2018" name="Arch. Microbiol.">
        <title>New insights into the metabolic potential of the phototrophic purple bacterium Rhodopila globiformis DSM 161(T) from its draft genome sequence and evidence for a vanadium-dependent nitrogenase.</title>
        <authorList>
            <person name="Imhoff J.F."/>
            <person name="Rahn T."/>
            <person name="Kunzel S."/>
            <person name="Neulinger S.C."/>
        </authorList>
    </citation>
    <scope>NUCLEOTIDE SEQUENCE [LARGE SCALE GENOMIC DNA]</scope>
    <source>
        <strain evidence="1 2">DSM 16996</strain>
    </source>
</reference>
<evidence type="ECO:0008006" key="3">
    <source>
        <dbReference type="Google" id="ProtNLM"/>
    </source>
</evidence>
<dbReference type="OrthoDB" id="339834at2"/>
<dbReference type="AlphaFoldDB" id="A0A2S6N5G2"/>
<protein>
    <recommendedName>
        <fullName evidence="3">DUF4087 domain-containing protein</fullName>
    </recommendedName>
</protein>
<evidence type="ECO:0000313" key="1">
    <source>
        <dbReference type="EMBL" id="PPQ29860.1"/>
    </source>
</evidence>
<dbReference type="Proteomes" id="UP000239089">
    <property type="component" value="Unassembled WGS sequence"/>
</dbReference>
<dbReference type="InterPro" id="IPR025145">
    <property type="entry name" value="DUF4087"/>
</dbReference>
<dbReference type="Pfam" id="PF13316">
    <property type="entry name" value="DUF4087"/>
    <property type="match status" value="1"/>
</dbReference>
<keyword evidence="2" id="KW-1185">Reference proteome</keyword>
<name>A0A2S6N5G2_9HYPH</name>
<organism evidence="1 2">
    <name type="scientific">Rhodoblastus sphagnicola</name>
    <dbReference type="NCBI Taxonomy" id="333368"/>
    <lineage>
        <taxon>Bacteria</taxon>
        <taxon>Pseudomonadati</taxon>
        <taxon>Pseudomonadota</taxon>
        <taxon>Alphaproteobacteria</taxon>
        <taxon>Hyphomicrobiales</taxon>
        <taxon>Rhodoblastaceae</taxon>
        <taxon>Rhodoblastus</taxon>
    </lineage>
</organism>
<evidence type="ECO:0000313" key="2">
    <source>
        <dbReference type="Proteomes" id="UP000239089"/>
    </source>
</evidence>
<gene>
    <name evidence="1" type="ORF">CCR94_14580</name>
</gene>
<sequence>MRRIALAVLFAAQACAGAALAETRCGWVVNPTPGNWWLTDSKGEWIMMTQGVDRDPGMDRIPDTAGRNWVETNSGGHGYGCGCMGGAYDAKTKMVTKIASFAWKPLSACRKDKGLKAPE</sequence>
<proteinExistence type="predicted"/>
<dbReference type="PROSITE" id="PS51257">
    <property type="entry name" value="PROKAR_LIPOPROTEIN"/>
    <property type="match status" value="1"/>
</dbReference>
<dbReference type="EMBL" id="NHSJ01000087">
    <property type="protein sequence ID" value="PPQ29860.1"/>
    <property type="molecule type" value="Genomic_DNA"/>
</dbReference>
<comment type="caution">
    <text evidence="1">The sequence shown here is derived from an EMBL/GenBank/DDBJ whole genome shotgun (WGS) entry which is preliminary data.</text>
</comment>
<accession>A0A2S6N5G2</accession>
<dbReference type="RefSeq" id="WP_104508569.1">
    <property type="nucleotide sequence ID" value="NZ_JACIGC010000003.1"/>
</dbReference>